<feature type="transmembrane region" description="Helical" evidence="1">
    <location>
        <begin position="102"/>
        <end position="119"/>
    </location>
</feature>
<keyword evidence="3" id="KW-1185">Reference proteome</keyword>
<evidence type="ECO:0000313" key="3">
    <source>
        <dbReference type="Proteomes" id="UP000595224"/>
    </source>
</evidence>
<sequence length="143" mass="16067">MLSHFSTTALPFMLCHITTSVFASLIFDWTRKNNEGCLIIESFLWAELVTAFSNSALGDTFSLILFYGNTSIPQVDNAVQGIFVAKESISFATYWGGTVTNLIDKIVGAFLGFAIYFLLNRRKLRFADFSLNKKIINNVFNIK</sequence>
<accession>A0A7T3V591</accession>
<keyword evidence="1" id="KW-0812">Transmembrane</keyword>
<reference evidence="2 3" key="1">
    <citation type="submission" date="2020-11" db="EMBL/GenBank/DDBJ databases">
        <title>Treponema Peruensis nv. sp., first commensal Treponema isolated from human feces.</title>
        <authorList>
            <person name="Belkhou C."/>
            <person name="Raes J."/>
        </authorList>
    </citation>
    <scope>NUCLEOTIDE SEQUENCE [LARGE SCALE GENOMIC DNA]</scope>
    <source>
        <strain evidence="2 3">RCC2812</strain>
    </source>
</reference>
<keyword evidence="1" id="KW-0472">Membrane</keyword>
<evidence type="ECO:0000313" key="2">
    <source>
        <dbReference type="EMBL" id="QQA01392.1"/>
    </source>
</evidence>
<keyword evidence="1" id="KW-1133">Transmembrane helix</keyword>
<name>A0A7T3V591_9SPIR</name>
<dbReference type="EMBL" id="CP064936">
    <property type="protein sequence ID" value="QQA01392.1"/>
    <property type="molecule type" value="Genomic_DNA"/>
</dbReference>
<organism evidence="2 3">
    <name type="scientific">Treponema peruense</name>
    <dbReference type="NCBI Taxonomy" id="2787628"/>
    <lineage>
        <taxon>Bacteria</taxon>
        <taxon>Pseudomonadati</taxon>
        <taxon>Spirochaetota</taxon>
        <taxon>Spirochaetia</taxon>
        <taxon>Spirochaetales</taxon>
        <taxon>Treponemataceae</taxon>
        <taxon>Treponema</taxon>
    </lineage>
</organism>
<gene>
    <name evidence="2" type="ORF">IWA51_01885</name>
</gene>
<dbReference type="AlphaFoldDB" id="A0A7T3V591"/>
<evidence type="ECO:0000256" key="1">
    <source>
        <dbReference type="SAM" id="Phobius"/>
    </source>
</evidence>
<proteinExistence type="predicted"/>
<dbReference type="RefSeq" id="WP_198442931.1">
    <property type="nucleotide sequence ID" value="NZ_CBCSHE010000012.1"/>
</dbReference>
<protein>
    <submittedName>
        <fullName evidence="2">Uncharacterized protein</fullName>
    </submittedName>
</protein>
<dbReference type="KEGG" id="tper:IWA51_01885"/>
<dbReference type="Proteomes" id="UP000595224">
    <property type="component" value="Chromosome"/>
</dbReference>